<gene>
    <name evidence="6" type="ORF">AZE42_00980</name>
</gene>
<dbReference type="PANTHER" id="PTHR11721:SF3">
    <property type="entry name" value="LARGE RIBOSOMAL SUBUNIT PROTEIN UL15"/>
    <property type="match status" value="1"/>
</dbReference>
<dbReference type="Pfam" id="PF13920">
    <property type="entry name" value="zf-C3HC4_3"/>
    <property type="match status" value="1"/>
</dbReference>
<reference evidence="6 7" key="1">
    <citation type="submission" date="2016-03" db="EMBL/GenBank/DDBJ databases">
        <title>Comparative genomics of the ectomycorrhizal sister species Rhizopogon vinicolor and Rhizopogon vesiculosus (Basidiomycota: Boletales) reveals a divergence of the mating type B locus.</title>
        <authorList>
            <person name="Mujic A.B."/>
            <person name="Kuo A."/>
            <person name="Tritt A."/>
            <person name="Lipzen A."/>
            <person name="Chen C."/>
            <person name="Johnson J."/>
            <person name="Sharma A."/>
            <person name="Barry K."/>
            <person name="Grigoriev I.V."/>
            <person name="Spatafora J.W."/>
        </authorList>
    </citation>
    <scope>NUCLEOTIDE SEQUENCE [LARGE SCALE GENOMIC DNA]</scope>
    <source>
        <strain evidence="6 7">AM-OR11-056</strain>
    </source>
</reference>
<dbReference type="InterPro" id="IPR001841">
    <property type="entry name" value="Znf_RING"/>
</dbReference>
<dbReference type="Gene3D" id="3.100.10.10">
    <property type="match status" value="1"/>
</dbReference>
<feature type="region of interest" description="Disordered" evidence="4">
    <location>
        <begin position="359"/>
        <end position="443"/>
    </location>
</feature>
<feature type="region of interest" description="Disordered" evidence="4">
    <location>
        <begin position="659"/>
        <end position="756"/>
    </location>
</feature>
<dbReference type="OrthoDB" id="1711136at2759"/>
<dbReference type="InterPro" id="IPR021131">
    <property type="entry name" value="Ribosomal_uL15/eL18"/>
</dbReference>
<organism evidence="6 7">
    <name type="scientific">Rhizopogon vesiculosus</name>
    <dbReference type="NCBI Taxonomy" id="180088"/>
    <lineage>
        <taxon>Eukaryota</taxon>
        <taxon>Fungi</taxon>
        <taxon>Dikarya</taxon>
        <taxon>Basidiomycota</taxon>
        <taxon>Agaricomycotina</taxon>
        <taxon>Agaricomycetes</taxon>
        <taxon>Agaricomycetidae</taxon>
        <taxon>Boletales</taxon>
        <taxon>Suillineae</taxon>
        <taxon>Rhizopogonaceae</taxon>
        <taxon>Rhizopogon</taxon>
    </lineage>
</organism>
<feature type="compositionally biased region" description="Basic residues" evidence="4">
    <location>
        <begin position="21"/>
        <end position="30"/>
    </location>
</feature>
<feature type="region of interest" description="Disordered" evidence="4">
    <location>
        <begin position="1"/>
        <end position="42"/>
    </location>
</feature>
<dbReference type="STRING" id="180088.A0A1J8PIH9"/>
<name>A0A1J8PIH9_9AGAM</name>
<dbReference type="GO" id="GO:0022625">
    <property type="term" value="C:cytosolic large ribosomal subunit"/>
    <property type="evidence" value="ECO:0007669"/>
    <property type="project" value="TreeGrafter"/>
</dbReference>
<evidence type="ECO:0000256" key="2">
    <source>
        <dbReference type="ARBA" id="ARBA00022980"/>
    </source>
</evidence>
<evidence type="ECO:0000313" key="6">
    <source>
        <dbReference type="EMBL" id="OJA08383.1"/>
    </source>
</evidence>
<dbReference type="Proteomes" id="UP000183567">
    <property type="component" value="Unassembled WGS sequence"/>
</dbReference>
<feature type="compositionally biased region" description="Polar residues" evidence="4">
    <location>
        <begin position="360"/>
        <end position="372"/>
    </location>
</feature>
<dbReference type="Gene3D" id="3.30.40.10">
    <property type="entry name" value="Zinc/RING finger domain, C3HC4 (zinc finger)"/>
    <property type="match status" value="1"/>
</dbReference>
<feature type="compositionally biased region" description="Basic and acidic residues" evidence="4">
    <location>
        <begin position="666"/>
        <end position="681"/>
    </location>
</feature>
<keyword evidence="7" id="KW-1185">Reference proteome</keyword>
<feature type="compositionally biased region" description="Low complexity" evidence="4">
    <location>
        <begin position="607"/>
        <end position="624"/>
    </location>
</feature>
<dbReference type="AlphaFoldDB" id="A0A1J8PIH9"/>
<feature type="region of interest" description="Disordered" evidence="4">
    <location>
        <begin position="519"/>
        <end position="539"/>
    </location>
</feature>
<feature type="compositionally biased region" description="Polar residues" evidence="4">
    <location>
        <begin position="519"/>
        <end position="532"/>
    </location>
</feature>
<dbReference type="EMBL" id="LVVM01006306">
    <property type="protein sequence ID" value="OJA08383.1"/>
    <property type="molecule type" value="Genomic_DNA"/>
</dbReference>
<evidence type="ECO:0000259" key="5">
    <source>
        <dbReference type="SMART" id="SM00184"/>
    </source>
</evidence>
<comment type="similarity">
    <text evidence="1">Belongs to the universal ribosomal protein uL15 family.</text>
</comment>
<feature type="compositionally biased region" description="Basic residues" evidence="4">
    <location>
        <begin position="397"/>
        <end position="411"/>
    </location>
</feature>
<proteinExistence type="inferred from homology"/>
<dbReference type="PANTHER" id="PTHR11721">
    <property type="entry name" value="60S RIBOSOMAL PROTEIN L27A"/>
    <property type="match status" value="1"/>
</dbReference>
<keyword evidence="2" id="KW-0689">Ribosomal protein</keyword>
<dbReference type="SUPFAM" id="SSF52080">
    <property type="entry name" value="Ribosomal proteins L15p and L18e"/>
    <property type="match status" value="1"/>
</dbReference>
<dbReference type="InterPro" id="IPR013083">
    <property type="entry name" value="Znf_RING/FYVE/PHD"/>
</dbReference>
<feature type="compositionally biased region" description="Basic residues" evidence="4">
    <location>
        <begin position="1"/>
        <end position="14"/>
    </location>
</feature>
<dbReference type="SMART" id="SM00184">
    <property type="entry name" value="RING"/>
    <property type="match status" value="1"/>
</dbReference>
<sequence>MPTHLSKTRKHRGHVSAGHGRVGKHRKHPGGRGLAGGQHHHRTNFDKYHPGYFGKVGMRHYHLTRNTQWRPIINVDKLWTLVPAEEKAGLTESSEIVPVIDTLRHGYGKVLGNGQLPKLPFIVKARFVSQKAEAAALPPPTRMASISTWYHNQYSTWNRTRRLQATPYLARTDTQTSRTATSMATRDAVIINMGYVGDAAPKKDKKQETLFGPNIGVVSSTPQWTESMGHKVSADNISSNIIQNWINQSKEPSQPTTTLQALVNLKRPTLRLSPLTISPGDDPDHLDSLHHHGLEFEYDCDAPKCRINVNMVLPADHPCADSVDSTGYSRISVFESVVDGGFGKILKLEEGATLELGRFDQTQTPEPVSPQATGVPEPSRAADGTESTPASSGRNDRPRKRFTGFNFRRRPTDRSVAGPALAVFDAEASPATDEGNAEKEDKEDMKVGVRVTIRLTALDEDGIDMSVANEQVTYLHVVRFGAPPPDGEDDSRPWVVKVVKREATIGPHTFHLHEIYGLSSQSNSTPQPQATAPSLLDGHTYPPASTPAVPVPIQEDEPSSECLLCLSSPREVILLPCRHLVACKECAINMVEFGAGGNIIHAEDTPAPTTAGERGEAAATEGSAPVPTVVPQNIRRKRKAKGWFCPVCRQPYTSLLRISTTPPTKDISDDENRASASLDEHEHEDDEHENEQDQDRDQDQEQEHGGDPLSATPAAAGGMFNSIRSSLLRRNPRSESGHTAEATEAEHPTEVPIAVV</sequence>
<comment type="caution">
    <text evidence="6">The sequence shown here is derived from an EMBL/GenBank/DDBJ whole genome shotgun (WGS) entry which is preliminary data.</text>
</comment>
<protein>
    <recommendedName>
        <fullName evidence="5">RING-type domain-containing protein</fullName>
    </recommendedName>
</protein>
<accession>A0A1J8PIH9</accession>
<evidence type="ECO:0000256" key="1">
    <source>
        <dbReference type="ARBA" id="ARBA00007320"/>
    </source>
</evidence>
<dbReference type="GO" id="GO:0003735">
    <property type="term" value="F:structural constituent of ribosome"/>
    <property type="evidence" value="ECO:0007669"/>
    <property type="project" value="TreeGrafter"/>
</dbReference>
<dbReference type="InterPro" id="IPR036227">
    <property type="entry name" value="Ribosomal_uL15/eL18_sf"/>
</dbReference>
<feature type="domain" description="RING-type" evidence="5">
    <location>
        <begin position="562"/>
        <end position="648"/>
    </location>
</feature>
<keyword evidence="3" id="KW-0687">Ribonucleoprotein</keyword>
<dbReference type="Pfam" id="PF00828">
    <property type="entry name" value="Ribosomal_L27A"/>
    <property type="match status" value="1"/>
</dbReference>
<evidence type="ECO:0000256" key="3">
    <source>
        <dbReference type="ARBA" id="ARBA00023274"/>
    </source>
</evidence>
<feature type="compositionally biased region" description="Basic and acidic residues" evidence="4">
    <location>
        <begin position="691"/>
        <end position="706"/>
    </location>
</feature>
<evidence type="ECO:0000256" key="4">
    <source>
        <dbReference type="SAM" id="MobiDB-lite"/>
    </source>
</evidence>
<evidence type="ECO:0000313" key="7">
    <source>
        <dbReference type="Proteomes" id="UP000183567"/>
    </source>
</evidence>
<feature type="region of interest" description="Disordered" evidence="4">
    <location>
        <begin position="604"/>
        <end position="628"/>
    </location>
</feature>